<protein>
    <submittedName>
        <fullName evidence="2">Uncharacterized protein</fullName>
    </submittedName>
</protein>
<name>A0A6A6QDN4_9PEZI</name>
<feature type="compositionally biased region" description="Basic residues" evidence="1">
    <location>
        <begin position="397"/>
        <end position="411"/>
    </location>
</feature>
<feature type="region of interest" description="Disordered" evidence="1">
    <location>
        <begin position="222"/>
        <end position="265"/>
    </location>
</feature>
<feature type="compositionally biased region" description="Polar residues" evidence="1">
    <location>
        <begin position="503"/>
        <end position="513"/>
    </location>
</feature>
<keyword evidence="3" id="KW-1185">Reference proteome</keyword>
<dbReference type="OrthoDB" id="5382953at2759"/>
<proteinExistence type="predicted"/>
<evidence type="ECO:0000256" key="1">
    <source>
        <dbReference type="SAM" id="MobiDB-lite"/>
    </source>
</evidence>
<sequence length="627" mass="69681">MAVPELDILKPVDPSISNPDDYELFTLSNAQVCNPKTGKPANLLDAYADNPVTVEGKLDPPPREQQKYLVNRPYRKAVTVEVRNVTRFAWGQTLKTKEIMIWALGSSGWLEIRPSRVYRDTYQEMVEAIEILYFAADIYSQPRKRGGGPSAELIFQEYAEEPRFQCHSKEEASETFYSHRSFLMEAMLKRSEGIGWSNTPLYQHLKARFPADFQAVRDKISEKNDAASKKQSKVKTSGATTSSSSAQPPKKTASKKENLPSVPKKDDNWWEATAIWELMQKAFAQGHLKPGEVTVSSIAKEVVQKYEIESEGQAGHYLQAHGSNLRYIMQHPRRKTMLHFVHEPIFEELESNTLPAATIRIASQLVLIPRKVPLDQDSSEDEASDQSSSSSSDDGTRRHRHSHKGGLRPKGSKIAGKGNKGKKGKTTAPIPIINEPGEGDSEDGEPMELDSYSPTKRKGSVNETLANPRKRAASESNDLNSPPSSPSSSTTEAVSDPLPLRWRSSNANSVKSTSPAFLPSIISSPLPSYASNGPGDSFMCTFDGCTHKVYGASTETGKTLIKEHFQEHASRRQERLEIVISEEQRSRLPVSNLIKRIREMTESQQTAFQLPGMAAASPIPAAIERRF</sequence>
<dbReference type="Proteomes" id="UP000799750">
    <property type="component" value="Unassembled WGS sequence"/>
</dbReference>
<accession>A0A6A6QDN4</accession>
<feature type="compositionally biased region" description="Low complexity" evidence="1">
    <location>
        <begin position="234"/>
        <end position="251"/>
    </location>
</feature>
<evidence type="ECO:0000313" key="3">
    <source>
        <dbReference type="Proteomes" id="UP000799750"/>
    </source>
</evidence>
<dbReference type="EMBL" id="MU004198">
    <property type="protein sequence ID" value="KAF2490126.1"/>
    <property type="molecule type" value="Genomic_DNA"/>
</dbReference>
<feature type="compositionally biased region" description="Basic and acidic residues" evidence="1">
    <location>
        <begin position="254"/>
        <end position="265"/>
    </location>
</feature>
<reference evidence="2" key="1">
    <citation type="journal article" date="2020" name="Stud. Mycol.">
        <title>101 Dothideomycetes genomes: a test case for predicting lifestyles and emergence of pathogens.</title>
        <authorList>
            <person name="Haridas S."/>
            <person name="Albert R."/>
            <person name="Binder M."/>
            <person name="Bloem J."/>
            <person name="Labutti K."/>
            <person name="Salamov A."/>
            <person name="Andreopoulos B."/>
            <person name="Baker S."/>
            <person name="Barry K."/>
            <person name="Bills G."/>
            <person name="Bluhm B."/>
            <person name="Cannon C."/>
            <person name="Castanera R."/>
            <person name="Culley D."/>
            <person name="Daum C."/>
            <person name="Ezra D."/>
            <person name="Gonzalez J."/>
            <person name="Henrissat B."/>
            <person name="Kuo A."/>
            <person name="Liang C."/>
            <person name="Lipzen A."/>
            <person name="Lutzoni F."/>
            <person name="Magnuson J."/>
            <person name="Mondo S."/>
            <person name="Nolan M."/>
            <person name="Ohm R."/>
            <person name="Pangilinan J."/>
            <person name="Park H.-J."/>
            <person name="Ramirez L."/>
            <person name="Alfaro M."/>
            <person name="Sun H."/>
            <person name="Tritt A."/>
            <person name="Yoshinaga Y."/>
            <person name="Zwiers L.-H."/>
            <person name="Turgeon B."/>
            <person name="Goodwin S."/>
            <person name="Spatafora J."/>
            <person name="Crous P."/>
            <person name="Grigoriev I."/>
        </authorList>
    </citation>
    <scope>NUCLEOTIDE SEQUENCE</scope>
    <source>
        <strain evidence="2">CBS 269.34</strain>
    </source>
</reference>
<dbReference type="AlphaFoldDB" id="A0A6A6QDN4"/>
<feature type="compositionally biased region" description="Acidic residues" evidence="1">
    <location>
        <begin position="437"/>
        <end position="448"/>
    </location>
</feature>
<evidence type="ECO:0000313" key="2">
    <source>
        <dbReference type="EMBL" id="KAF2490126.1"/>
    </source>
</evidence>
<feature type="region of interest" description="Disordered" evidence="1">
    <location>
        <begin position="375"/>
        <end position="513"/>
    </location>
</feature>
<organism evidence="2 3">
    <name type="scientific">Lophium mytilinum</name>
    <dbReference type="NCBI Taxonomy" id="390894"/>
    <lineage>
        <taxon>Eukaryota</taxon>
        <taxon>Fungi</taxon>
        <taxon>Dikarya</taxon>
        <taxon>Ascomycota</taxon>
        <taxon>Pezizomycotina</taxon>
        <taxon>Dothideomycetes</taxon>
        <taxon>Pleosporomycetidae</taxon>
        <taxon>Mytilinidiales</taxon>
        <taxon>Mytilinidiaceae</taxon>
        <taxon>Lophium</taxon>
    </lineage>
</organism>
<gene>
    <name evidence="2" type="ORF">BU16DRAFT_586218</name>
</gene>